<accession>A0A151B4Y2</accession>
<feature type="transmembrane region" description="Helical" evidence="8">
    <location>
        <begin position="149"/>
        <end position="169"/>
    </location>
</feature>
<evidence type="ECO:0000256" key="2">
    <source>
        <dbReference type="ARBA" id="ARBA00007998"/>
    </source>
</evidence>
<feature type="transmembrane region" description="Helical" evidence="8">
    <location>
        <begin position="12"/>
        <end position="30"/>
    </location>
</feature>
<feature type="transmembrane region" description="Helical" evidence="8">
    <location>
        <begin position="83"/>
        <end position="101"/>
    </location>
</feature>
<evidence type="ECO:0000256" key="5">
    <source>
        <dbReference type="ARBA" id="ARBA00022692"/>
    </source>
</evidence>
<dbReference type="Proteomes" id="UP000075531">
    <property type="component" value="Unassembled WGS sequence"/>
</dbReference>
<feature type="transmembrane region" description="Helical" evidence="8">
    <location>
        <begin position="338"/>
        <end position="354"/>
    </location>
</feature>
<gene>
    <name evidence="9" type="primary">yndE_3</name>
    <name evidence="9" type="ORF">CLTEP_11230</name>
</gene>
<sequence length="372" mass="42518">MNNDKKSLLSTNQLTFLLTGFTLGPGFLRLPNVVVKEAGQDAWISGIVALIYPLYVVLISSYIAKKHPKENILTLSRRYFGNIIGNILNIIFMLQFVLYTSTIASEFIRILEVYIVAFLTPIKICIVGVTLALYAAYKGLKVLGKISELISYILIFIIIFSVAACKYGDTLNLQPVFGTRIIDILNGIKSTCYCYTGFESILLFYSSLYDVSTVKKAGLRAVLIAGSIWIWTIFITIYYLGIDIIPKSYWSFIMVFESIHIPVINNFRYVVMFAWILIIIRILSNYYFSSAFIINNMTGIDIKRVCLIMYPLFLYLPIKFKDNILREKILNFAVPRFVIFNILLITLLALIIFIKSKAYQKSNINQKTLNKE</sequence>
<feature type="transmembrane region" description="Helical" evidence="8">
    <location>
        <begin position="300"/>
        <end position="318"/>
    </location>
</feature>
<dbReference type="AlphaFoldDB" id="A0A151B4Y2"/>
<evidence type="ECO:0000256" key="4">
    <source>
        <dbReference type="ARBA" id="ARBA00022544"/>
    </source>
</evidence>
<proteinExistence type="inferred from homology"/>
<keyword evidence="3" id="KW-0813">Transport</keyword>
<dbReference type="EMBL" id="LTBA01000008">
    <property type="protein sequence ID" value="KYH34959.1"/>
    <property type="molecule type" value="Genomic_DNA"/>
</dbReference>
<protein>
    <submittedName>
        <fullName evidence="9">Spore germination protein YndE</fullName>
    </submittedName>
</protein>
<keyword evidence="7 8" id="KW-0472">Membrane</keyword>
<dbReference type="InterPro" id="IPR004761">
    <property type="entry name" value="Spore_GerAB"/>
</dbReference>
<comment type="subcellular location">
    <subcellularLocation>
        <location evidence="1">Membrane</location>
        <topology evidence="1">Multi-pass membrane protein</topology>
    </subcellularLocation>
</comment>
<dbReference type="PANTHER" id="PTHR34975:SF2">
    <property type="entry name" value="SPORE GERMINATION PROTEIN A2"/>
    <property type="match status" value="1"/>
</dbReference>
<keyword evidence="10" id="KW-1185">Reference proteome</keyword>
<evidence type="ECO:0000256" key="3">
    <source>
        <dbReference type="ARBA" id="ARBA00022448"/>
    </source>
</evidence>
<dbReference type="OrthoDB" id="1931502at2"/>
<reference evidence="9 10" key="1">
    <citation type="submission" date="2016-02" db="EMBL/GenBank/DDBJ databases">
        <title>Genome sequence of Clostridium tepidiprofundi DSM 19306.</title>
        <authorList>
            <person name="Poehlein A."/>
            <person name="Daniel R."/>
        </authorList>
    </citation>
    <scope>NUCLEOTIDE SEQUENCE [LARGE SCALE GENOMIC DNA]</scope>
    <source>
        <strain evidence="9 10">DSM 19306</strain>
    </source>
</reference>
<name>A0A151B4Y2_9CLOT</name>
<evidence type="ECO:0000256" key="8">
    <source>
        <dbReference type="SAM" id="Phobius"/>
    </source>
</evidence>
<comment type="caution">
    <text evidence="9">The sequence shown here is derived from an EMBL/GenBank/DDBJ whole genome shotgun (WGS) entry which is preliminary data.</text>
</comment>
<dbReference type="RefSeq" id="WP_066823795.1">
    <property type="nucleotide sequence ID" value="NZ_LTBA01000008.1"/>
</dbReference>
<evidence type="ECO:0000313" key="9">
    <source>
        <dbReference type="EMBL" id="KYH34959.1"/>
    </source>
</evidence>
<evidence type="ECO:0000256" key="1">
    <source>
        <dbReference type="ARBA" id="ARBA00004141"/>
    </source>
</evidence>
<evidence type="ECO:0000256" key="7">
    <source>
        <dbReference type="ARBA" id="ARBA00023136"/>
    </source>
</evidence>
<feature type="transmembrane region" description="Helical" evidence="8">
    <location>
        <begin position="270"/>
        <end position="288"/>
    </location>
</feature>
<dbReference type="Gene3D" id="1.20.1740.10">
    <property type="entry name" value="Amino acid/polyamine transporter I"/>
    <property type="match status" value="1"/>
</dbReference>
<evidence type="ECO:0000313" key="10">
    <source>
        <dbReference type="Proteomes" id="UP000075531"/>
    </source>
</evidence>
<dbReference type="NCBIfam" id="TIGR00912">
    <property type="entry name" value="2A0309"/>
    <property type="match status" value="1"/>
</dbReference>
<dbReference type="Pfam" id="PF03845">
    <property type="entry name" value="Spore_permease"/>
    <property type="match status" value="1"/>
</dbReference>
<dbReference type="GO" id="GO:0016020">
    <property type="term" value="C:membrane"/>
    <property type="evidence" value="ECO:0007669"/>
    <property type="project" value="UniProtKB-SubCell"/>
</dbReference>
<feature type="transmembrane region" description="Helical" evidence="8">
    <location>
        <begin position="217"/>
        <end position="241"/>
    </location>
</feature>
<keyword evidence="6 8" id="KW-1133">Transmembrane helix</keyword>
<feature type="transmembrane region" description="Helical" evidence="8">
    <location>
        <begin position="42"/>
        <end position="63"/>
    </location>
</feature>
<comment type="similarity">
    <text evidence="2">Belongs to the amino acid-polyamine-organocation (APC) superfamily. Spore germination protein (SGP) (TC 2.A.3.9) family.</text>
</comment>
<evidence type="ECO:0000256" key="6">
    <source>
        <dbReference type="ARBA" id="ARBA00022989"/>
    </source>
</evidence>
<dbReference type="PANTHER" id="PTHR34975">
    <property type="entry name" value="SPORE GERMINATION PROTEIN A2"/>
    <property type="match status" value="1"/>
</dbReference>
<keyword evidence="5 8" id="KW-0812">Transmembrane</keyword>
<dbReference type="PATRIC" id="fig|1121338.3.peg.1160"/>
<keyword evidence="4" id="KW-0309">Germination</keyword>
<organism evidence="9 10">
    <name type="scientific">Clostridium tepidiprofundi DSM 19306</name>
    <dbReference type="NCBI Taxonomy" id="1121338"/>
    <lineage>
        <taxon>Bacteria</taxon>
        <taxon>Bacillati</taxon>
        <taxon>Bacillota</taxon>
        <taxon>Clostridia</taxon>
        <taxon>Eubacteriales</taxon>
        <taxon>Clostridiaceae</taxon>
        <taxon>Clostridium</taxon>
    </lineage>
</organism>
<feature type="transmembrane region" description="Helical" evidence="8">
    <location>
        <begin position="113"/>
        <end position="137"/>
    </location>
</feature>
<dbReference type="GO" id="GO:0009847">
    <property type="term" value="P:spore germination"/>
    <property type="evidence" value="ECO:0007669"/>
    <property type="project" value="InterPro"/>
</dbReference>
<dbReference type="STRING" id="1121338.CLTEP_11230"/>